<dbReference type="CDD" id="cd16025">
    <property type="entry name" value="PAS_like"/>
    <property type="match status" value="1"/>
</dbReference>
<proteinExistence type="inferred from homology"/>
<name>A0A084EG00_SPHYA</name>
<evidence type="ECO:0000313" key="4">
    <source>
        <dbReference type="EMBL" id="KEZ16892.1"/>
    </source>
</evidence>
<evidence type="ECO:0000259" key="3">
    <source>
        <dbReference type="Pfam" id="PF00884"/>
    </source>
</evidence>
<dbReference type="SUPFAM" id="SSF53649">
    <property type="entry name" value="Alkaline phosphatase-like"/>
    <property type="match status" value="1"/>
</dbReference>
<gene>
    <name evidence="4" type="ORF">CP98_03864</name>
</gene>
<dbReference type="eggNOG" id="COG3119">
    <property type="taxonomic scope" value="Bacteria"/>
</dbReference>
<dbReference type="InterPro" id="IPR017850">
    <property type="entry name" value="Alkaline_phosphatase_core_sf"/>
</dbReference>
<evidence type="ECO:0000256" key="2">
    <source>
        <dbReference type="SAM" id="MobiDB-lite"/>
    </source>
</evidence>
<reference evidence="4 5" key="1">
    <citation type="submission" date="2014-03" db="EMBL/GenBank/DDBJ databases">
        <title>Genome sequence of Sphingobium yanoikuyae B1.</title>
        <authorList>
            <person name="Gan H.M."/>
            <person name="Gan H.Y."/>
            <person name="Savka M.A."/>
        </authorList>
    </citation>
    <scope>NUCLEOTIDE SEQUENCE [LARGE SCALE GENOMIC DNA]</scope>
    <source>
        <strain evidence="4 5">B1</strain>
    </source>
</reference>
<dbReference type="PANTHER" id="PTHR42693:SF43">
    <property type="entry name" value="BLL2667 PROTEIN"/>
    <property type="match status" value="1"/>
</dbReference>
<dbReference type="STRING" id="13690.AX777_15495"/>
<sequence length="785" mass="87007">MPTKKTQPELNRYVLPIPERVSPHDTPMNAKEAQSPPAKEFLRPPAGAPNVLIVLIDDMGFGASSAFGGPCLMPNAERVAKDGIRFTRFHTTALCSPSRQSMLCGRNHHTVNMGGITEVATAMPGNTGLRPDSCATIAQILKYNGYSTGAFGKMHQTPTWETSPSGPFDHWPFGDGFEKFYGFLGGDCNQYAPPLVDGLTPIEPPKSIEEGYHLTEDLVDQVIKWTGSLQTFTPDKPWFTYLSFGATHAPHHVPKEWVDKYRGKFDHGYNKQREITFEKQKELGVIPKDAELTAPTEWLPEWDELTDDDRKVSCRLAETYAAFATHVDHHVGRLLDTLEARGVLDDTLVIYILGDNGASAEAGPYGTFNEMAYQNSVGMTTADILPRLDEIGGPNSFNHMPSGWAHAMNTPYQWSKIVASHWGGTRVGMTMRWPERIKAKGELRHQFHHLIDVAPTILELAGVPAPDFVNGIQQKPLEGVSMAYLFDEAEAEDRHTTQYFEIGCNRGIYHDGWTAVTMHRLPWPDEREKVGEIEDDTWELYAPDDWTQAHNIADKNPEMLRKVQDRFLIEATKYNVLPLDPRQRERFDARVAGRPDLLNGRTSMTFLPGMSRMNENTVPNVKNTNFTVTAKVELGAEPANGAIIAQGGKFGGWSFYMKDGVLAYAHNWVGLETFIVRADKALGEGSYDLLLDFAYDGGGAGKGGTVTFTANGKAIGTGHIEKTVPAIFSFDDFMDIGQDNGEPVVEDYGPTGGTFTGAIEMVRIDLNGESHHDHDLSLKAKYAKQ</sequence>
<dbReference type="PATRIC" id="fig|13690.10.peg.3969"/>
<comment type="caution">
    <text evidence="4">The sequence shown here is derived from an EMBL/GenBank/DDBJ whole genome shotgun (WGS) entry which is preliminary data.</text>
</comment>
<comment type="similarity">
    <text evidence="1">Belongs to the sulfatase family.</text>
</comment>
<feature type="domain" description="Sulfatase N-terminal" evidence="3">
    <location>
        <begin position="49"/>
        <end position="463"/>
    </location>
</feature>
<protein>
    <submittedName>
        <fullName evidence="4">Arylsulfatase A family protein</fullName>
    </submittedName>
</protein>
<dbReference type="InterPro" id="IPR050738">
    <property type="entry name" value="Sulfatase"/>
</dbReference>
<evidence type="ECO:0000313" key="5">
    <source>
        <dbReference type="Proteomes" id="UP000028534"/>
    </source>
</evidence>
<dbReference type="InterPro" id="IPR000917">
    <property type="entry name" value="Sulfatase_N"/>
</dbReference>
<dbReference type="PANTHER" id="PTHR42693">
    <property type="entry name" value="ARYLSULFATASE FAMILY MEMBER"/>
    <property type="match status" value="1"/>
</dbReference>
<feature type="region of interest" description="Disordered" evidence="2">
    <location>
        <begin position="18"/>
        <end position="43"/>
    </location>
</feature>
<dbReference type="Proteomes" id="UP000028534">
    <property type="component" value="Unassembled WGS sequence"/>
</dbReference>
<dbReference type="Gene3D" id="3.30.1120.10">
    <property type="match status" value="1"/>
</dbReference>
<dbReference type="AlphaFoldDB" id="A0A084EG00"/>
<dbReference type="EMBL" id="JGVR01000026">
    <property type="protein sequence ID" value="KEZ16892.1"/>
    <property type="molecule type" value="Genomic_DNA"/>
</dbReference>
<organism evidence="4 5">
    <name type="scientific">Sphingobium yanoikuyae</name>
    <name type="common">Sphingomonas yanoikuyae</name>
    <dbReference type="NCBI Taxonomy" id="13690"/>
    <lineage>
        <taxon>Bacteria</taxon>
        <taxon>Pseudomonadati</taxon>
        <taxon>Pseudomonadota</taxon>
        <taxon>Alphaproteobacteria</taxon>
        <taxon>Sphingomonadales</taxon>
        <taxon>Sphingomonadaceae</taxon>
        <taxon>Sphingobium</taxon>
    </lineage>
</organism>
<dbReference type="Gene3D" id="3.40.720.10">
    <property type="entry name" value="Alkaline Phosphatase, subunit A"/>
    <property type="match status" value="1"/>
</dbReference>
<accession>A0A084EG00</accession>
<evidence type="ECO:0000256" key="1">
    <source>
        <dbReference type="ARBA" id="ARBA00008779"/>
    </source>
</evidence>
<dbReference type="Pfam" id="PF00884">
    <property type="entry name" value="Sulfatase"/>
    <property type="match status" value="1"/>
</dbReference>